<sequence>MEIVENFKSLDVKNPVIKNLTLLSDEKFSSTYFNHGCYGVMCWTRETGQSVFFVLRHTLWCAPV</sequence>
<comment type="caution">
    <text evidence="1">The sequence shown here is derived from an EMBL/GenBank/DDBJ whole genome shotgun (WGS) entry which is preliminary data.</text>
</comment>
<dbReference type="AlphaFoldDB" id="A0A0E9M2E2"/>
<evidence type="ECO:0000313" key="2">
    <source>
        <dbReference type="Proteomes" id="UP000032900"/>
    </source>
</evidence>
<organism evidence="1 2">
    <name type="scientific">Geofilum rubicundum JCM 15548</name>
    <dbReference type="NCBI Taxonomy" id="1236989"/>
    <lineage>
        <taxon>Bacteria</taxon>
        <taxon>Pseudomonadati</taxon>
        <taxon>Bacteroidota</taxon>
        <taxon>Bacteroidia</taxon>
        <taxon>Marinilabiliales</taxon>
        <taxon>Marinilabiliaceae</taxon>
        <taxon>Geofilum</taxon>
    </lineage>
</organism>
<keyword evidence="2" id="KW-1185">Reference proteome</keyword>
<reference evidence="1 2" key="1">
    <citation type="journal article" date="2015" name="Microbes Environ.">
        <title>Distribution and evolution of nitrogen fixation genes in the phylum bacteroidetes.</title>
        <authorList>
            <person name="Inoue J."/>
            <person name="Oshima K."/>
            <person name="Suda W."/>
            <person name="Sakamoto M."/>
            <person name="Iino T."/>
            <person name="Noda S."/>
            <person name="Hongoh Y."/>
            <person name="Hattori M."/>
            <person name="Ohkuma M."/>
        </authorList>
    </citation>
    <scope>NUCLEOTIDE SEQUENCE [LARGE SCALE GENOMIC DNA]</scope>
    <source>
        <strain evidence="1">JCM 15548</strain>
    </source>
</reference>
<evidence type="ECO:0000313" key="1">
    <source>
        <dbReference type="EMBL" id="GAO31551.1"/>
    </source>
</evidence>
<protein>
    <submittedName>
        <fullName evidence="1">Uncharacterized protein</fullName>
    </submittedName>
</protein>
<gene>
    <name evidence="1" type="ORF">JCM15548_13922</name>
</gene>
<dbReference type="Proteomes" id="UP000032900">
    <property type="component" value="Unassembled WGS sequence"/>
</dbReference>
<name>A0A0E9M2E2_9BACT</name>
<dbReference type="EMBL" id="BAZW01000051">
    <property type="protein sequence ID" value="GAO31551.1"/>
    <property type="molecule type" value="Genomic_DNA"/>
</dbReference>
<dbReference type="STRING" id="1236989.JCM15548_13922"/>
<proteinExistence type="predicted"/>
<accession>A0A0E9M2E2</accession>